<dbReference type="GO" id="GO:0003676">
    <property type="term" value="F:nucleic acid binding"/>
    <property type="evidence" value="ECO:0007669"/>
    <property type="project" value="InterPro"/>
</dbReference>
<evidence type="ECO:0000259" key="2">
    <source>
        <dbReference type="Pfam" id="PF03235"/>
    </source>
</evidence>
<dbReference type="Proteomes" id="UP000177579">
    <property type="component" value="Unassembled WGS sequence"/>
</dbReference>
<protein>
    <submittedName>
        <fullName evidence="3">HNH endonuclease</fullName>
    </submittedName>
</protein>
<dbReference type="InterPro" id="IPR002711">
    <property type="entry name" value="HNH"/>
</dbReference>
<evidence type="ECO:0000259" key="1">
    <source>
        <dbReference type="Pfam" id="PF01844"/>
    </source>
</evidence>
<keyword evidence="3" id="KW-0378">Hydrolase</keyword>
<dbReference type="Pfam" id="PF03235">
    <property type="entry name" value="GmrSD_N"/>
    <property type="match status" value="1"/>
</dbReference>
<dbReference type="AlphaFoldDB" id="A0A1F5TSC9"/>
<evidence type="ECO:0000313" key="3">
    <source>
        <dbReference type="EMBL" id="OGF41728.1"/>
    </source>
</evidence>
<gene>
    <name evidence="3" type="ORF">A2531_06210</name>
</gene>
<dbReference type="GO" id="GO:0008270">
    <property type="term" value="F:zinc ion binding"/>
    <property type="evidence" value="ECO:0007669"/>
    <property type="project" value="InterPro"/>
</dbReference>
<dbReference type="InterPro" id="IPR004919">
    <property type="entry name" value="GmrSD_N"/>
</dbReference>
<dbReference type="CDD" id="cd00085">
    <property type="entry name" value="HNHc"/>
    <property type="match status" value="1"/>
</dbReference>
<keyword evidence="3" id="KW-0540">Nuclease</keyword>
<dbReference type="PANTHER" id="PTHR39639:SF1">
    <property type="entry name" value="DUF262 DOMAIN-CONTAINING PROTEIN"/>
    <property type="match status" value="1"/>
</dbReference>
<feature type="domain" description="HNH" evidence="1">
    <location>
        <begin position="354"/>
        <end position="389"/>
    </location>
</feature>
<name>A0A1F5TSC9_9BACT</name>
<organism evidence="3 4">
    <name type="scientific">Candidatus Falkowbacteria bacterium RIFOXYD2_FULL_34_120</name>
    <dbReference type="NCBI Taxonomy" id="1798007"/>
    <lineage>
        <taxon>Bacteria</taxon>
        <taxon>Candidatus Falkowiibacteriota</taxon>
    </lineage>
</organism>
<dbReference type="EMBL" id="MFGO01000006">
    <property type="protein sequence ID" value="OGF41728.1"/>
    <property type="molecule type" value="Genomic_DNA"/>
</dbReference>
<dbReference type="Pfam" id="PF01844">
    <property type="entry name" value="HNH"/>
    <property type="match status" value="1"/>
</dbReference>
<proteinExistence type="predicted"/>
<reference evidence="3 4" key="1">
    <citation type="journal article" date="2016" name="Nat. Commun.">
        <title>Thousands of microbial genomes shed light on interconnected biogeochemical processes in an aquifer system.</title>
        <authorList>
            <person name="Anantharaman K."/>
            <person name="Brown C.T."/>
            <person name="Hug L.A."/>
            <person name="Sharon I."/>
            <person name="Castelle C.J."/>
            <person name="Probst A.J."/>
            <person name="Thomas B.C."/>
            <person name="Singh A."/>
            <person name="Wilkins M.J."/>
            <person name="Karaoz U."/>
            <person name="Brodie E.L."/>
            <person name="Williams K.H."/>
            <person name="Hubbard S.S."/>
            <person name="Banfield J.F."/>
        </authorList>
    </citation>
    <scope>NUCLEOTIDE SEQUENCE [LARGE SCALE GENOMIC DNA]</scope>
</reference>
<dbReference type="InterPro" id="IPR003615">
    <property type="entry name" value="HNH_nuc"/>
</dbReference>
<keyword evidence="3" id="KW-0255">Endonuclease</keyword>
<dbReference type="PANTHER" id="PTHR39639">
    <property type="entry name" value="CHROMOSOME 16, WHOLE GENOME SHOTGUN SEQUENCE"/>
    <property type="match status" value="1"/>
</dbReference>
<evidence type="ECO:0000313" key="4">
    <source>
        <dbReference type="Proteomes" id="UP000177579"/>
    </source>
</evidence>
<sequence>MKTILKTNITVKDVCEGFVYNELEGKGLFGLSGKLTIQPEYQRNYIYASDGGKREMAVIESVLKGYPIGLLYFNKVSENNLEVLDGQQRITSLGRFVTDKFAIVDENGLQQNFSGMAKDKKDKILETKLLIYECEGTESQIKEWFKTINIAGVPLVPQELLNAIYSGPFVTLGKEEFSNSQNSNIQKWSAYIKGSANRQAFFERALDWVSKGNIDDYMSSHRNDKNINELKKYFNSVIDWASSVFIDVESEMCGLEWGRLYEQYHKKAYNSKEVSTKVRKLYGDSYIKNRKGIFEFILGGSVDTKLLEVRVFDDATKKSVYKEQTTRAEKKKVSNCPLCAIGHDANKEKIWSLSDMDADHVSAWSKGGKSDIKNCQMLCKTHNRAKGNR</sequence>
<accession>A0A1F5TSC9</accession>
<feature type="domain" description="GmrSD restriction endonucleases N-terminal" evidence="2">
    <location>
        <begin position="36"/>
        <end position="165"/>
    </location>
</feature>
<dbReference type="Gene3D" id="1.10.30.50">
    <property type="match status" value="1"/>
</dbReference>
<comment type="caution">
    <text evidence="3">The sequence shown here is derived from an EMBL/GenBank/DDBJ whole genome shotgun (WGS) entry which is preliminary data.</text>
</comment>
<dbReference type="GO" id="GO:0004519">
    <property type="term" value="F:endonuclease activity"/>
    <property type="evidence" value="ECO:0007669"/>
    <property type="project" value="UniProtKB-KW"/>
</dbReference>